<keyword evidence="1" id="KW-0812">Transmembrane</keyword>
<keyword evidence="1" id="KW-1133">Transmembrane helix</keyword>
<organism evidence="2">
    <name type="scientific">Cyanothece sp. (strain PCC 7425 / ATCC 29141)</name>
    <dbReference type="NCBI Taxonomy" id="395961"/>
    <lineage>
        <taxon>Bacteria</taxon>
        <taxon>Bacillati</taxon>
        <taxon>Cyanobacteriota</taxon>
        <taxon>Cyanophyceae</taxon>
        <taxon>Gomontiellales</taxon>
        <taxon>Cyanothecaceae</taxon>
        <taxon>Cyanothece</taxon>
    </lineage>
</organism>
<sequence length="205" mass="22185">MNGLNTWLISLPQATETSNQTLRVSQLLEQFLVEHQQEEVCLRDILVTLGDRSFGPTLIICALPLAIPLPLAGISALVSVPLILVSGQLVLGFEQPWLPDPVLNQNFKRDHIEHVINTAIPLLQQLEAFCQPRLPFFTSPAAERGVGLVLVLLGVIIALPIPFGNMLPAIAIVLICLGLIEKDGLIIAISGLMGTITPALLLLFL</sequence>
<dbReference type="PIRSF" id="PIRSF033239">
    <property type="entry name" value="ExoD"/>
    <property type="match status" value="1"/>
</dbReference>
<evidence type="ECO:0000313" key="2">
    <source>
        <dbReference type="EMBL" id="ACL45074.1"/>
    </source>
</evidence>
<dbReference type="AlphaFoldDB" id="B8HK83"/>
<dbReference type="STRING" id="395961.Cyan7425_2728"/>
<dbReference type="PANTHER" id="PTHR41795">
    <property type="entry name" value="EXOPOLYSACCHARIDE SYNTHESIS PROTEIN"/>
    <property type="match status" value="1"/>
</dbReference>
<reference evidence="2" key="1">
    <citation type="submission" date="2009-01" db="EMBL/GenBank/DDBJ databases">
        <title>Complete sequence of chromosome Cyanothece sp. PCC 7425.</title>
        <authorList>
            <consortium name="US DOE Joint Genome Institute"/>
            <person name="Lucas S."/>
            <person name="Copeland A."/>
            <person name="Lapidus A."/>
            <person name="Glavina del Rio T."/>
            <person name="Dalin E."/>
            <person name="Tice H."/>
            <person name="Bruce D."/>
            <person name="Goodwin L."/>
            <person name="Pitluck S."/>
            <person name="Sims D."/>
            <person name="Meineke L."/>
            <person name="Brettin T."/>
            <person name="Detter J.C."/>
            <person name="Han C."/>
            <person name="Larimer F."/>
            <person name="Land M."/>
            <person name="Hauser L."/>
            <person name="Kyrpides N."/>
            <person name="Ovchinnikova G."/>
            <person name="Liberton M."/>
            <person name="Stoeckel J."/>
            <person name="Banerjee A."/>
            <person name="Singh A."/>
            <person name="Page L."/>
            <person name="Sato H."/>
            <person name="Zhao L."/>
            <person name="Sherman L."/>
            <person name="Pakrasi H."/>
            <person name="Richardson P."/>
        </authorList>
    </citation>
    <scope>NUCLEOTIDE SEQUENCE</scope>
    <source>
        <strain evidence="2">PCC 7425</strain>
    </source>
</reference>
<dbReference type="PANTHER" id="PTHR41795:SF1">
    <property type="entry name" value="EXOPOLYSACCHARIDE SYNTHESIS PROTEIN"/>
    <property type="match status" value="1"/>
</dbReference>
<dbReference type="InterPro" id="IPR010331">
    <property type="entry name" value="ExoD"/>
</dbReference>
<protein>
    <submittedName>
        <fullName evidence="2">Exopolysaccharide synthesis ExoD</fullName>
    </submittedName>
</protein>
<proteinExistence type="predicted"/>
<dbReference type="Pfam" id="PF06055">
    <property type="entry name" value="ExoD"/>
    <property type="match status" value="1"/>
</dbReference>
<dbReference type="EMBL" id="CP001344">
    <property type="protein sequence ID" value="ACL45074.1"/>
    <property type="molecule type" value="Genomic_DNA"/>
</dbReference>
<feature type="transmembrane region" description="Helical" evidence="1">
    <location>
        <begin position="186"/>
        <end position="204"/>
    </location>
</feature>
<dbReference type="eggNOG" id="COG3932">
    <property type="taxonomic scope" value="Bacteria"/>
</dbReference>
<dbReference type="HOGENOM" id="CLU_093444_0_1_3"/>
<dbReference type="KEGG" id="cyn:Cyan7425_2728"/>
<keyword evidence="1" id="KW-0472">Membrane</keyword>
<feature type="transmembrane region" description="Helical" evidence="1">
    <location>
        <begin position="147"/>
        <end position="180"/>
    </location>
</feature>
<evidence type="ECO:0000256" key="1">
    <source>
        <dbReference type="SAM" id="Phobius"/>
    </source>
</evidence>
<gene>
    <name evidence="2" type="ordered locus">Cyan7425_2728</name>
</gene>
<accession>B8HK83</accession>
<name>B8HK83_CYAP4</name>
<feature type="transmembrane region" description="Helical" evidence="1">
    <location>
        <begin position="57"/>
        <end position="85"/>
    </location>
</feature>